<keyword evidence="1" id="KW-0238">DNA-binding</keyword>
<proteinExistence type="predicted"/>
<dbReference type="AlphaFoldDB" id="A0A264VZZ0"/>
<dbReference type="OrthoDB" id="2166477at2"/>
<dbReference type="InterPro" id="IPR010093">
    <property type="entry name" value="SinI_DNA-bd"/>
</dbReference>
<gene>
    <name evidence="1" type="ORF">CF394_14340</name>
</gene>
<dbReference type="NCBIfam" id="TIGR01764">
    <property type="entry name" value="excise"/>
    <property type="match status" value="1"/>
</dbReference>
<evidence type="ECO:0000313" key="2">
    <source>
        <dbReference type="Proteomes" id="UP000217065"/>
    </source>
</evidence>
<dbReference type="GO" id="GO:0003677">
    <property type="term" value="F:DNA binding"/>
    <property type="evidence" value="ECO:0007669"/>
    <property type="project" value="UniProtKB-KW"/>
</dbReference>
<dbReference type="RefSeq" id="WP_094944519.1">
    <property type="nucleotide sequence ID" value="NZ_NOKQ01000342.1"/>
</dbReference>
<sequence>MYRTIEETAAYLQMPEEQVRRYVLEKRIKAVHDGDQFLINDEQFNRHFEQLEQVKALIDEWRNTPIPEDPDIKDED</sequence>
<comment type="caution">
    <text evidence="1">The sequence shown here is derived from an EMBL/GenBank/DDBJ whole genome shotgun (WGS) entry which is preliminary data.</text>
</comment>
<accession>A0A264VZZ0</accession>
<dbReference type="Proteomes" id="UP000217065">
    <property type="component" value="Unassembled WGS sequence"/>
</dbReference>
<reference evidence="1 2" key="1">
    <citation type="submission" date="2017-07" db="EMBL/GenBank/DDBJ databases">
        <title>Tetzosporium hominis gen.nov. sp.nov.</title>
        <authorList>
            <person name="Tetz G."/>
            <person name="Tetz V."/>
        </authorList>
    </citation>
    <scope>NUCLEOTIDE SEQUENCE [LARGE SCALE GENOMIC DNA]</scope>
    <source>
        <strain evidence="1 2">VT-49</strain>
    </source>
</reference>
<keyword evidence="2" id="KW-1185">Reference proteome</keyword>
<dbReference type="EMBL" id="NOKQ01000342">
    <property type="protein sequence ID" value="OZS76865.1"/>
    <property type="molecule type" value="Genomic_DNA"/>
</dbReference>
<evidence type="ECO:0000313" key="1">
    <source>
        <dbReference type="EMBL" id="OZS76865.1"/>
    </source>
</evidence>
<name>A0A264VZZ0_9BACL</name>
<organism evidence="1 2">
    <name type="scientific">Tetzosporium hominis</name>
    <dbReference type="NCBI Taxonomy" id="2020506"/>
    <lineage>
        <taxon>Bacteria</taxon>
        <taxon>Bacillati</taxon>
        <taxon>Bacillota</taxon>
        <taxon>Bacilli</taxon>
        <taxon>Bacillales</taxon>
        <taxon>Caryophanaceae</taxon>
        <taxon>Tetzosporium</taxon>
    </lineage>
</organism>
<protein>
    <submittedName>
        <fullName evidence="1">DNA-binding protein</fullName>
    </submittedName>
</protein>